<sequence>MVDISVETITRILYGPDITPQARLGKLEYRMRERHNQRGWLAQVLTDGQPSWLENTNERIVKCTLTFAAKFLWAVVQLRLVLTRGDNTFAKDRMVLVASLMSGFSLNRRAIIIEEINYRAMKLSASLPFPCLITRLCREAHVPILAGIDMKTYAKKNGQTIRATNTTTEPVGRAIGVELVFHVAPIPTSTPYTSGATTTQSGVESTNMMSYIPLSSKYAFTPPNFARVVRKADRQEKQFKLFAEKLGFFVDRAITVSLEPYKNLHACMDEMEERVNNRMKYLTVPELSRFVAELKKAQEDILKMK</sequence>
<protein>
    <recommendedName>
        <fullName evidence="1">Putative plant transposon protein domain-containing protein</fullName>
    </recommendedName>
</protein>
<evidence type="ECO:0000259" key="1">
    <source>
        <dbReference type="Pfam" id="PF20167"/>
    </source>
</evidence>
<name>A0ABS8WQU2_DATST</name>
<keyword evidence="3" id="KW-1185">Reference proteome</keyword>
<dbReference type="InterPro" id="IPR046796">
    <property type="entry name" value="Transposase_32_dom"/>
</dbReference>
<proteinExistence type="predicted"/>
<comment type="caution">
    <text evidence="2">The sequence shown here is derived from an EMBL/GenBank/DDBJ whole genome shotgun (WGS) entry which is preliminary data.</text>
</comment>
<evidence type="ECO:0000313" key="2">
    <source>
        <dbReference type="EMBL" id="MCE3051860.1"/>
    </source>
</evidence>
<dbReference type="EMBL" id="JACEIK010009007">
    <property type="protein sequence ID" value="MCE3051860.1"/>
    <property type="molecule type" value="Genomic_DNA"/>
</dbReference>
<dbReference type="Proteomes" id="UP000823775">
    <property type="component" value="Unassembled WGS sequence"/>
</dbReference>
<evidence type="ECO:0000313" key="3">
    <source>
        <dbReference type="Proteomes" id="UP000823775"/>
    </source>
</evidence>
<reference evidence="2 3" key="1">
    <citation type="journal article" date="2021" name="BMC Genomics">
        <title>Datura genome reveals duplications of psychoactive alkaloid biosynthetic genes and high mutation rate following tissue culture.</title>
        <authorList>
            <person name="Rajewski A."/>
            <person name="Carter-House D."/>
            <person name="Stajich J."/>
            <person name="Litt A."/>
        </authorList>
    </citation>
    <scope>NUCLEOTIDE SEQUENCE [LARGE SCALE GENOMIC DNA]</scope>
    <source>
        <strain evidence="2">AR-01</strain>
    </source>
</reference>
<dbReference type="Pfam" id="PF20167">
    <property type="entry name" value="Transposase_32"/>
    <property type="match status" value="1"/>
</dbReference>
<gene>
    <name evidence="2" type="ORF">HAX54_051072</name>
</gene>
<organism evidence="2 3">
    <name type="scientific">Datura stramonium</name>
    <name type="common">Jimsonweed</name>
    <name type="synonym">Common thornapple</name>
    <dbReference type="NCBI Taxonomy" id="4076"/>
    <lineage>
        <taxon>Eukaryota</taxon>
        <taxon>Viridiplantae</taxon>
        <taxon>Streptophyta</taxon>
        <taxon>Embryophyta</taxon>
        <taxon>Tracheophyta</taxon>
        <taxon>Spermatophyta</taxon>
        <taxon>Magnoliopsida</taxon>
        <taxon>eudicotyledons</taxon>
        <taxon>Gunneridae</taxon>
        <taxon>Pentapetalae</taxon>
        <taxon>asterids</taxon>
        <taxon>lamiids</taxon>
        <taxon>Solanales</taxon>
        <taxon>Solanaceae</taxon>
        <taxon>Solanoideae</taxon>
        <taxon>Datureae</taxon>
        <taxon>Datura</taxon>
    </lineage>
</organism>
<accession>A0ABS8WQU2</accession>
<feature type="domain" description="Putative plant transposon protein" evidence="1">
    <location>
        <begin position="2"/>
        <end position="143"/>
    </location>
</feature>